<gene>
    <name evidence="7" type="primary">dksA_2</name>
    <name evidence="7" type="ORF">DSCO28_50170</name>
</gene>
<keyword evidence="2" id="KW-0863">Zinc-finger</keyword>
<dbReference type="InterPro" id="IPR000962">
    <property type="entry name" value="Znf_DskA_TraR"/>
</dbReference>
<dbReference type="InterPro" id="IPR020458">
    <property type="entry name" value="Znf_DskA_TraR_CS"/>
</dbReference>
<evidence type="ECO:0000256" key="3">
    <source>
        <dbReference type="ARBA" id="ARBA00022833"/>
    </source>
</evidence>
<keyword evidence="1" id="KW-0479">Metal-binding</keyword>
<dbReference type="Pfam" id="PF21157">
    <property type="entry name" value="DksA_N"/>
    <property type="match status" value="1"/>
</dbReference>
<dbReference type="InterPro" id="IPR037187">
    <property type="entry name" value="DnaK_N"/>
</dbReference>
<dbReference type="KEGG" id="dov:DSCO28_50170"/>
<feature type="domain" description="DnaK suppressor protein DksA N-terminal" evidence="6">
    <location>
        <begin position="6"/>
        <end position="76"/>
    </location>
</feature>
<dbReference type="Proteomes" id="UP000425960">
    <property type="component" value="Chromosome"/>
</dbReference>
<evidence type="ECO:0000256" key="1">
    <source>
        <dbReference type="ARBA" id="ARBA00022723"/>
    </source>
</evidence>
<evidence type="ECO:0000259" key="6">
    <source>
        <dbReference type="Pfam" id="PF21157"/>
    </source>
</evidence>
<dbReference type="SUPFAM" id="SSF109635">
    <property type="entry name" value="DnaK suppressor protein DksA, alpha-hairpin domain"/>
    <property type="match status" value="1"/>
</dbReference>
<reference evidence="7 8" key="1">
    <citation type="submission" date="2019-11" db="EMBL/GenBank/DDBJ databases">
        <title>Comparative genomics of hydrocarbon-degrading Desulfosarcina strains.</title>
        <authorList>
            <person name="Watanabe M."/>
            <person name="Kojima H."/>
            <person name="Fukui M."/>
        </authorList>
    </citation>
    <scope>NUCLEOTIDE SEQUENCE [LARGE SCALE GENOMIC DNA]</scope>
    <source>
        <strain evidence="7 8">28bB2T</strain>
    </source>
</reference>
<evidence type="ECO:0000313" key="7">
    <source>
        <dbReference type="EMBL" id="BBO84451.1"/>
    </source>
</evidence>
<accession>A0A5K7ZWG3</accession>
<feature type="zinc finger region" description="dksA C4-type" evidence="4">
    <location>
        <begin position="84"/>
        <end position="108"/>
    </location>
</feature>
<dbReference type="SUPFAM" id="SSF57716">
    <property type="entry name" value="Glucocorticoid receptor-like (DNA-binding domain)"/>
    <property type="match status" value="1"/>
</dbReference>
<dbReference type="Pfam" id="PF01258">
    <property type="entry name" value="zf-dskA_traR"/>
    <property type="match status" value="1"/>
</dbReference>
<proteinExistence type="predicted"/>
<keyword evidence="3" id="KW-0862">Zinc</keyword>
<dbReference type="PANTHER" id="PTHR33823:SF2">
    <property type="entry name" value="RNA POLYMERASE-BINDING TRANSCRIPTION FACTOR DKSA"/>
    <property type="match status" value="1"/>
</dbReference>
<name>A0A5K7ZWG3_9BACT</name>
<feature type="domain" description="Zinc finger DksA/TraR C4-type" evidence="5">
    <location>
        <begin position="79"/>
        <end position="113"/>
    </location>
</feature>
<dbReference type="AlphaFoldDB" id="A0A5K7ZWG3"/>
<organism evidence="7 8">
    <name type="scientific">Desulfosarcina ovata subsp. sediminis</name>
    <dbReference type="NCBI Taxonomy" id="885957"/>
    <lineage>
        <taxon>Bacteria</taxon>
        <taxon>Pseudomonadati</taxon>
        <taxon>Thermodesulfobacteriota</taxon>
        <taxon>Desulfobacteria</taxon>
        <taxon>Desulfobacterales</taxon>
        <taxon>Desulfosarcinaceae</taxon>
        <taxon>Desulfosarcina</taxon>
    </lineage>
</organism>
<sequence length="121" mass="13630">MDEKDLDYFRNLLQAELDTLLDKAGVAVGELLGTAYTSEADPLDRASEDLARNNQLRMRERESRLIAKIRKCLQAIEEGTYGICETCEEPISIARLKARPVTSYCIACKTRQEAMERVTGT</sequence>
<evidence type="ECO:0000256" key="4">
    <source>
        <dbReference type="PROSITE-ProRule" id="PRU00510"/>
    </source>
</evidence>
<dbReference type="PROSITE" id="PS51128">
    <property type="entry name" value="ZF_DKSA_2"/>
    <property type="match status" value="1"/>
</dbReference>
<dbReference type="GO" id="GO:0008270">
    <property type="term" value="F:zinc ion binding"/>
    <property type="evidence" value="ECO:0007669"/>
    <property type="project" value="UniProtKB-KW"/>
</dbReference>
<dbReference type="PANTHER" id="PTHR33823">
    <property type="entry name" value="RNA POLYMERASE-BINDING TRANSCRIPTION FACTOR DKSA-RELATED"/>
    <property type="match status" value="1"/>
</dbReference>
<evidence type="ECO:0000259" key="5">
    <source>
        <dbReference type="Pfam" id="PF01258"/>
    </source>
</evidence>
<evidence type="ECO:0000313" key="8">
    <source>
        <dbReference type="Proteomes" id="UP000425960"/>
    </source>
</evidence>
<dbReference type="EMBL" id="AP021876">
    <property type="protein sequence ID" value="BBO84451.1"/>
    <property type="molecule type" value="Genomic_DNA"/>
</dbReference>
<evidence type="ECO:0000256" key="2">
    <source>
        <dbReference type="ARBA" id="ARBA00022771"/>
    </source>
</evidence>
<protein>
    <submittedName>
        <fullName evidence="7">RNA polymerase-binding transcription factor DksA</fullName>
    </submittedName>
</protein>
<dbReference type="InterPro" id="IPR048489">
    <property type="entry name" value="DksA_N"/>
</dbReference>
<dbReference type="RefSeq" id="WP_155311961.1">
    <property type="nucleotide sequence ID" value="NZ_AP021876.1"/>
</dbReference>
<dbReference type="Gene3D" id="1.20.120.910">
    <property type="entry name" value="DksA, coiled-coil domain"/>
    <property type="match status" value="1"/>
</dbReference>
<dbReference type="PROSITE" id="PS01102">
    <property type="entry name" value="ZF_DKSA_1"/>
    <property type="match status" value="1"/>
</dbReference>